<evidence type="ECO:0000256" key="8">
    <source>
        <dbReference type="SAM" id="Phobius"/>
    </source>
</evidence>
<comment type="caution">
    <text evidence="10">The sequence shown here is derived from an EMBL/GenBank/DDBJ whole genome shotgun (WGS) entry which is preliminary data.</text>
</comment>
<sequence length="248" mass="25713">MTGDLRGRVALLTGASGGIGKAIARRLADEGADLCLSYGRHADDAEEAAAYARDQGRRVTVAAADLSDPEAPAALVAHAVHELGPVDLLVPNAGTADIKGWQKIDLASWNATIAVNLTAPWLLAQQVLPAMIERKYGRILFISSVAALTGGVVGAHYAASKAGLHGLMHHLASRVAADGVTVNSLAPALVGETKMFPADLETGTPPIPIPVGRIGRPDEVADMAIAMLRNGYLTNKVVTLDGGILPRD</sequence>
<gene>
    <name evidence="10" type="ORF">BST47_17095</name>
</gene>
<dbReference type="PANTHER" id="PTHR42879:SF2">
    <property type="entry name" value="3-OXOACYL-[ACYL-CARRIER-PROTEIN] REDUCTASE FABG"/>
    <property type="match status" value="1"/>
</dbReference>
<keyword evidence="3" id="KW-0134">Cell wall</keyword>
<protein>
    <recommendedName>
        <fullName evidence="5">3-oxoacyl-[acyl-carrier-protein] reductase MabA</fullName>
    </recommendedName>
</protein>
<dbReference type="InterPro" id="IPR002347">
    <property type="entry name" value="SDR_fam"/>
</dbReference>
<evidence type="ECO:0000259" key="9">
    <source>
        <dbReference type="SMART" id="SM00822"/>
    </source>
</evidence>
<keyword evidence="8" id="KW-0812">Transmembrane</keyword>
<organism evidence="10 11">
    <name type="scientific">Mycolicibacterium tusciae</name>
    <dbReference type="NCBI Taxonomy" id="75922"/>
    <lineage>
        <taxon>Bacteria</taxon>
        <taxon>Bacillati</taxon>
        <taxon>Actinomycetota</taxon>
        <taxon>Actinomycetes</taxon>
        <taxon>Mycobacteriales</taxon>
        <taxon>Mycobacteriaceae</taxon>
        <taxon>Mycolicibacterium</taxon>
    </lineage>
</organism>
<feature type="transmembrane region" description="Helical" evidence="8">
    <location>
        <begin position="139"/>
        <end position="159"/>
    </location>
</feature>
<dbReference type="Proteomes" id="UP000192411">
    <property type="component" value="Unassembled WGS sequence"/>
</dbReference>
<dbReference type="GO" id="GO:0032787">
    <property type="term" value="P:monocarboxylic acid metabolic process"/>
    <property type="evidence" value="ECO:0007669"/>
    <property type="project" value="UniProtKB-ARBA"/>
</dbReference>
<name>A0A1X0JNW1_9MYCO</name>
<dbReference type="GO" id="GO:0004316">
    <property type="term" value="F:3-oxoacyl-[acyl-carrier-protein] reductase (NADPH) activity"/>
    <property type="evidence" value="ECO:0007669"/>
    <property type="project" value="UniProtKB-EC"/>
</dbReference>
<proteinExistence type="inferred from homology"/>
<keyword evidence="4" id="KW-0560">Oxidoreductase</keyword>
<comment type="similarity">
    <text evidence="2 7">Belongs to the short-chain dehydrogenases/reductases (SDR) family.</text>
</comment>
<dbReference type="PANTHER" id="PTHR42879">
    <property type="entry name" value="3-OXOACYL-(ACYL-CARRIER-PROTEIN) REDUCTASE"/>
    <property type="match status" value="1"/>
</dbReference>
<evidence type="ECO:0000256" key="2">
    <source>
        <dbReference type="ARBA" id="ARBA00006484"/>
    </source>
</evidence>
<evidence type="ECO:0000313" key="10">
    <source>
        <dbReference type="EMBL" id="ORB64300.1"/>
    </source>
</evidence>
<dbReference type="SMART" id="SM00822">
    <property type="entry name" value="PKS_KR"/>
    <property type="match status" value="1"/>
</dbReference>
<keyword evidence="11" id="KW-1185">Reference proteome</keyword>
<dbReference type="SUPFAM" id="SSF51735">
    <property type="entry name" value="NAD(P)-binding Rossmann-fold domains"/>
    <property type="match status" value="1"/>
</dbReference>
<dbReference type="STRING" id="75922.BST47_17095"/>
<dbReference type="OrthoDB" id="286404at2"/>
<feature type="domain" description="Ketoreductase" evidence="9">
    <location>
        <begin position="8"/>
        <end position="188"/>
    </location>
</feature>
<keyword evidence="3" id="KW-0964">Secreted</keyword>
<evidence type="ECO:0000256" key="4">
    <source>
        <dbReference type="ARBA" id="ARBA00023002"/>
    </source>
</evidence>
<accession>A0A1X0JNW1</accession>
<dbReference type="EMBL" id="MVIM01000008">
    <property type="protein sequence ID" value="ORB64300.1"/>
    <property type="molecule type" value="Genomic_DNA"/>
</dbReference>
<dbReference type="PRINTS" id="PR00081">
    <property type="entry name" value="GDHRDH"/>
</dbReference>
<keyword evidence="8" id="KW-1133">Transmembrane helix</keyword>
<evidence type="ECO:0000256" key="7">
    <source>
        <dbReference type="RuleBase" id="RU000363"/>
    </source>
</evidence>
<dbReference type="AlphaFoldDB" id="A0A1X0JNW1"/>
<dbReference type="InterPro" id="IPR057326">
    <property type="entry name" value="KR_dom"/>
</dbReference>
<dbReference type="FunFam" id="3.40.50.720:FF:000173">
    <property type="entry name" value="3-oxoacyl-[acyl-carrier protein] reductase"/>
    <property type="match status" value="1"/>
</dbReference>
<evidence type="ECO:0000256" key="5">
    <source>
        <dbReference type="ARBA" id="ARBA00040781"/>
    </source>
</evidence>
<dbReference type="Pfam" id="PF00106">
    <property type="entry name" value="adh_short"/>
    <property type="match status" value="1"/>
</dbReference>
<dbReference type="InterPro" id="IPR020904">
    <property type="entry name" value="Sc_DH/Rdtase_CS"/>
</dbReference>
<dbReference type="PRINTS" id="PR00080">
    <property type="entry name" value="SDRFAMILY"/>
</dbReference>
<evidence type="ECO:0000256" key="3">
    <source>
        <dbReference type="ARBA" id="ARBA00022512"/>
    </source>
</evidence>
<evidence type="ECO:0000256" key="1">
    <source>
        <dbReference type="ARBA" id="ARBA00004191"/>
    </source>
</evidence>
<dbReference type="InterPro" id="IPR036291">
    <property type="entry name" value="NAD(P)-bd_dom_sf"/>
</dbReference>
<comment type="subcellular location">
    <subcellularLocation>
        <location evidence="1">Secreted</location>
        <location evidence="1">Cell wall</location>
    </subcellularLocation>
</comment>
<evidence type="ECO:0000256" key="6">
    <source>
        <dbReference type="ARBA" id="ARBA00047400"/>
    </source>
</evidence>
<dbReference type="Gene3D" id="3.40.50.720">
    <property type="entry name" value="NAD(P)-binding Rossmann-like Domain"/>
    <property type="match status" value="1"/>
</dbReference>
<comment type="catalytic activity">
    <reaction evidence="6">
        <text>a (3R)-hydroxyacyl-[ACP] + NADP(+) = a 3-oxoacyl-[ACP] + NADPH + H(+)</text>
        <dbReference type="Rhea" id="RHEA:17397"/>
        <dbReference type="Rhea" id="RHEA-COMP:9916"/>
        <dbReference type="Rhea" id="RHEA-COMP:9945"/>
        <dbReference type="ChEBI" id="CHEBI:15378"/>
        <dbReference type="ChEBI" id="CHEBI:57783"/>
        <dbReference type="ChEBI" id="CHEBI:58349"/>
        <dbReference type="ChEBI" id="CHEBI:78776"/>
        <dbReference type="ChEBI" id="CHEBI:78827"/>
        <dbReference type="EC" id="1.1.1.100"/>
    </reaction>
    <physiologicalReaction direction="right-to-left" evidence="6">
        <dbReference type="Rhea" id="RHEA:17399"/>
    </physiologicalReaction>
</comment>
<dbReference type="PROSITE" id="PS00061">
    <property type="entry name" value="ADH_SHORT"/>
    <property type="match status" value="1"/>
</dbReference>
<dbReference type="RefSeq" id="WP_083126723.1">
    <property type="nucleotide sequence ID" value="NZ_MVIM01000008.1"/>
</dbReference>
<keyword evidence="8" id="KW-0472">Membrane</keyword>
<dbReference type="InterPro" id="IPR050259">
    <property type="entry name" value="SDR"/>
</dbReference>
<reference evidence="10 11" key="1">
    <citation type="submission" date="2017-02" db="EMBL/GenBank/DDBJ databases">
        <title>The new phylogeny of genus Mycobacterium.</title>
        <authorList>
            <person name="Tortoli E."/>
            <person name="Trovato A."/>
            <person name="Cirillo D.M."/>
        </authorList>
    </citation>
    <scope>NUCLEOTIDE SEQUENCE [LARGE SCALE GENOMIC DNA]</scope>
    <source>
        <strain evidence="10 11">DSM 44338</strain>
    </source>
</reference>
<evidence type="ECO:0000313" key="11">
    <source>
        <dbReference type="Proteomes" id="UP000192411"/>
    </source>
</evidence>